<feature type="region of interest" description="Disordered" evidence="1">
    <location>
        <begin position="25"/>
        <end position="95"/>
    </location>
</feature>
<dbReference type="Proteomes" id="UP000238823">
    <property type="component" value="Unassembled WGS sequence"/>
</dbReference>
<accession>A0A2S9YTR9</accession>
<dbReference type="EMBL" id="PVNL01000041">
    <property type="protein sequence ID" value="PRQ08484.1"/>
    <property type="molecule type" value="Genomic_DNA"/>
</dbReference>
<feature type="compositionally biased region" description="Acidic residues" evidence="1">
    <location>
        <begin position="57"/>
        <end position="83"/>
    </location>
</feature>
<dbReference type="InterPro" id="IPR009078">
    <property type="entry name" value="Ferritin-like_SF"/>
</dbReference>
<dbReference type="RefSeq" id="WP_146157497.1">
    <property type="nucleotide sequence ID" value="NZ_PVNL01000041.1"/>
</dbReference>
<evidence type="ECO:0000256" key="1">
    <source>
        <dbReference type="SAM" id="MobiDB-lite"/>
    </source>
</evidence>
<reference evidence="2 3" key="1">
    <citation type="submission" date="2018-03" db="EMBL/GenBank/DDBJ databases">
        <title>Draft Genome Sequences of the Obligatory Marine Myxobacteria Enhygromyxa salina SWB007.</title>
        <authorList>
            <person name="Poehlein A."/>
            <person name="Moghaddam J.A."/>
            <person name="Harms H."/>
            <person name="Alanjari M."/>
            <person name="Koenig G.M."/>
            <person name="Daniel R."/>
            <person name="Schaeberle T.F."/>
        </authorList>
    </citation>
    <scope>NUCLEOTIDE SEQUENCE [LARGE SCALE GENOMIC DNA]</scope>
    <source>
        <strain evidence="2 3">SWB007</strain>
    </source>
</reference>
<dbReference type="CDD" id="cd00657">
    <property type="entry name" value="Ferritin_like"/>
    <property type="match status" value="1"/>
</dbReference>
<organism evidence="2 3">
    <name type="scientific">Enhygromyxa salina</name>
    <dbReference type="NCBI Taxonomy" id="215803"/>
    <lineage>
        <taxon>Bacteria</taxon>
        <taxon>Pseudomonadati</taxon>
        <taxon>Myxococcota</taxon>
        <taxon>Polyangia</taxon>
        <taxon>Nannocystales</taxon>
        <taxon>Nannocystaceae</taxon>
        <taxon>Enhygromyxa</taxon>
    </lineage>
</organism>
<dbReference type="OrthoDB" id="5502251at2"/>
<dbReference type="AlphaFoldDB" id="A0A2S9YTR9"/>
<feature type="compositionally biased region" description="Low complexity" evidence="1">
    <location>
        <begin position="37"/>
        <end position="55"/>
    </location>
</feature>
<dbReference type="SUPFAM" id="SSF47240">
    <property type="entry name" value="Ferritin-like"/>
    <property type="match status" value="1"/>
</dbReference>
<comment type="caution">
    <text evidence="2">The sequence shown here is derived from an EMBL/GenBank/DDBJ whole genome shotgun (WGS) entry which is preliminary data.</text>
</comment>
<proteinExistence type="predicted"/>
<evidence type="ECO:0000313" key="2">
    <source>
        <dbReference type="EMBL" id="PRQ08484.1"/>
    </source>
</evidence>
<sequence length="549" mass="56446">MKTKLDAAYLSLIAALGLELACVSRTSGSDVGDESTSDASDSSDSASTSTSTSTGDGDGDGDSGDGDGDGDSGDGDGDGDDTDTGPPPDPFECIDATPIMQAGTELPSGFVACEGGFIHRTEAVVCVAPQGPDAPACADPMGGCQTSADCLEQPHGSCTLDIWGSCGCHYGCASDADCDPGFACACAGVAGDVAQCIPAGCLTTDDCGDGLCGLSFNSGICDDSYSLACADPYDECHVHADCPDAPCPSYPEGGDVEFYCSAAGAPGFTCEPPGWCEGDCGRPFLIGGRARVASTTERDDWCASIDPQPLDARTRQQLAQYWTQVGQFEHASVASFARFATQLLELGAPPRLLLDTHRAMADEIEHARLAFGLASAYASARVGPAALDVSDSLGPPGPLGIHEVIEALVLEACVGETLAALEAREAAAHAADRQVAAMLEQIAGDELRHAQLGWRALRWMLDAADPALVDFALARLEAATHEAATAPAAGGLPASLRVHGVLDDALRTHVRREGVASVIQPCVTALRRHYRTGRQTGRHDASSHGPAQA</sequence>
<name>A0A2S9YTR9_9BACT</name>
<gene>
    <name evidence="2" type="ORF">ENSA7_17700</name>
</gene>
<evidence type="ECO:0000313" key="3">
    <source>
        <dbReference type="Proteomes" id="UP000238823"/>
    </source>
</evidence>
<protein>
    <submittedName>
        <fullName evidence="2">Uncharacterized protein</fullName>
    </submittedName>
</protein>